<dbReference type="AlphaFoldDB" id="A0AB35YR69"/>
<keyword evidence="4" id="KW-1185">Reference proteome</keyword>
<dbReference type="PROSITE" id="PS51257">
    <property type="entry name" value="PROKAR_LIPOPROTEIN"/>
    <property type="match status" value="1"/>
</dbReference>
<dbReference type="InterPro" id="IPR032675">
    <property type="entry name" value="LRR_dom_sf"/>
</dbReference>
<dbReference type="EMBL" id="JBANCF010000001">
    <property type="protein sequence ID" value="MEM0572038.1"/>
    <property type="molecule type" value="Genomic_DNA"/>
</dbReference>
<organism evidence="1 3">
    <name type="scientific">Aequorivita flava</name>
    <dbReference type="NCBI Taxonomy" id="3114371"/>
    <lineage>
        <taxon>Bacteria</taxon>
        <taxon>Pseudomonadati</taxon>
        <taxon>Bacteroidota</taxon>
        <taxon>Flavobacteriia</taxon>
        <taxon>Flavobacteriales</taxon>
        <taxon>Flavobacteriaceae</taxon>
        <taxon>Aequorivita</taxon>
    </lineage>
</organism>
<evidence type="ECO:0000313" key="2">
    <source>
        <dbReference type="EMBL" id="MEM0572038.1"/>
    </source>
</evidence>
<dbReference type="Proteomes" id="UP001388259">
    <property type="component" value="Unassembled WGS sequence"/>
</dbReference>
<proteinExistence type="predicted"/>
<protein>
    <recommendedName>
        <fullName evidence="5">Leucine-rich repeat domain-containing protein</fullName>
    </recommendedName>
</protein>
<evidence type="ECO:0000313" key="4">
    <source>
        <dbReference type="Proteomes" id="UP001390963"/>
    </source>
</evidence>
<evidence type="ECO:0008006" key="5">
    <source>
        <dbReference type="Google" id="ProtNLM"/>
    </source>
</evidence>
<accession>A0AB35YR69</accession>
<gene>
    <name evidence="2" type="ORF">VZD24_00795</name>
    <name evidence="1" type="ORF">VZD85_02565</name>
</gene>
<reference evidence="1 4" key="1">
    <citation type="submission" date="2024-01" db="EMBL/GenBank/DDBJ databases">
        <title>Aequorivita flavus sp. nov., isolated from deep-sea sediment.</title>
        <authorList>
            <person name="Chen X."/>
        </authorList>
    </citation>
    <scope>NUCLEOTIDE SEQUENCE</scope>
    <source>
        <strain evidence="1">MCCC 1A16923</strain>
        <strain evidence="2 4">MCCC 1A16935</strain>
    </source>
</reference>
<dbReference type="RefSeq" id="WP_342686611.1">
    <property type="nucleotide sequence ID" value="NZ_JAZBJM010000001.1"/>
</dbReference>
<evidence type="ECO:0000313" key="3">
    <source>
        <dbReference type="Proteomes" id="UP001388259"/>
    </source>
</evidence>
<dbReference type="SUPFAM" id="SSF52058">
    <property type="entry name" value="L domain-like"/>
    <property type="match status" value="1"/>
</dbReference>
<dbReference type="Pfam" id="PF23952">
    <property type="entry name" value="LRR_EndoS"/>
    <property type="match status" value="1"/>
</dbReference>
<name>A0AB35YR69_9FLAO</name>
<comment type="caution">
    <text evidence="1">The sequence shown here is derived from an EMBL/GenBank/DDBJ whole genome shotgun (WGS) entry which is preliminary data.</text>
</comment>
<dbReference type="EMBL" id="JAZBJM010000001">
    <property type="protein sequence ID" value="MEM0517221.1"/>
    <property type="molecule type" value="Genomic_DNA"/>
</dbReference>
<sequence>MKFIRIILLFFVAQFIVISCSEDNLPIDPIPQEQEQAQYFKYTIGEGPFVYFEDLIFKELVLNNFEINTNKDNEISFQEANAFKGTIDVSFKGIQSLTGIEKFVDIVGLNCANNKLSTLDVSGNLNLEFLSCGNNPLTKIDLSYNVKLKNLDIRTTQLTHLDLSDNTNLVSIRAMCNYSLKTVDVANNNNDKILIFFFGLQNSALECVQVDNVAYSNTATNWRIPETAIYSLSCFDSVL</sequence>
<evidence type="ECO:0000313" key="1">
    <source>
        <dbReference type="EMBL" id="MEM0517221.1"/>
    </source>
</evidence>
<dbReference type="Gene3D" id="3.80.10.10">
    <property type="entry name" value="Ribonuclease Inhibitor"/>
    <property type="match status" value="1"/>
</dbReference>
<dbReference type="Proteomes" id="UP001390963">
    <property type="component" value="Unassembled WGS sequence"/>
</dbReference>